<dbReference type="RefSeq" id="WP_281816520.1">
    <property type="nucleotide sequence ID" value="NZ_BRLB01000009.1"/>
</dbReference>
<keyword evidence="2" id="KW-1185">Reference proteome</keyword>
<dbReference type="Proteomes" id="UP001144256">
    <property type="component" value="Unassembled WGS sequence"/>
</dbReference>
<evidence type="ECO:0000313" key="1">
    <source>
        <dbReference type="EMBL" id="GKX30386.1"/>
    </source>
</evidence>
<proteinExistence type="predicted"/>
<name>A0A9W5YD31_9FIRM</name>
<comment type="caution">
    <text evidence="1">The sequence shown here is derived from an EMBL/GenBank/DDBJ whole genome shotgun (WGS) entry which is preliminary data.</text>
</comment>
<dbReference type="AlphaFoldDB" id="A0A9W5YD31"/>
<evidence type="ECO:0000313" key="2">
    <source>
        <dbReference type="Proteomes" id="UP001144256"/>
    </source>
</evidence>
<organism evidence="1 2">
    <name type="scientific">Vallitalea longa</name>
    <dbReference type="NCBI Taxonomy" id="2936439"/>
    <lineage>
        <taxon>Bacteria</taxon>
        <taxon>Bacillati</taxon>
        <taxon>Bacillota</taxon>
        <taxon>Clostridia</taxon>
        <taxon>Lachnospirales</taxon>
        <taxon>Vallitaleaceae</taxon>
        <taxon>Vallitalea</taxon>
    </lineage>
</organism>
<reference evidence="1" key="1">
    <citation type="submission" date="2022-06" db="EMBL/GenBank/DDBJ databases">
        <title>Vallitalea longa sp. nov., an anaerobic bacterium isolated from marine sediment.</title>
        <authorList>
            <person name="Hirano S."/>
            <person name="Terahara T."/>
            <person name="Mori K."/>
            <person name="Hamada M."/>
            <person name="Matsumoto R."/>
            <person name="Kobayashi T."/>
        </authorList>
    </citation>
    <scope>NUCLEOTIDE SEQUENCE</scope>
    <source>
        <strain evidence="1">SH18-1</strain>
    </source>
</reference>
<dbReference type="EMBL" id="BRLB01000009">
    <property type="protein sequence ID" value="GKX30386.1"/>
    <property type="molecule type" value="Genomic_DNA"/>
</dbReference>
<accession>A0A9W5YD31</accession>
<protein>
    <submittedName>
        <fullName evidence="1">Uncharacterized protein</fullName>
    </submittedName>
</protein>
<sequence length="357" mass="42619">MKKILPINVTHGVTSECWNSIRLSAIMSDEKYLPWYIEKFNNYLVSSGDCKYEILHNQFGSTEFICYYDEVIIFENIIDKSNIVNKMINLIDKNRYITLYCDRFYIKGSKEYNKKHYMHEIMIYGFDTNLKEFNIIDLNLNGKVLNQSRLSFDNIECAFYSAIEDIKKNIDNNIWLYRINMPASAFYLNENFNRKPRLELFYDSINNCLKGGEALIRTPRDGQVRYNTIRYGVSIYKSFYEDLYNVLAYDKNILKDRPNILIRFKTLIENKYALIFKINYLNEERLTAIPNSLIDKIKELANKLEIIFSMMTKYSIKPNKDLLNRMNYSFREAEELDILILSRIKKLLQNYMIQRII</sequence>
<gene>
    <name evidence="1" type="ORF">SH1V18_28660</name>
</gene>